<organism evidence="2 3">
    <name type="scientific">Cnephaeus nilssonii</name>
    <name type="common">Northern bat</name>
    <name type="synonym">Eptesicus nilssonii</name>
    <dbReference type="NCBI Taxonomy" id="3371016"/>
    <lineage>
        <taxon>Eukaryota</taxon>
        <taxon>Metazoa</taxon>
        <taxon>Chordata</taxon>
        <taxon>Craniata</taxon>
        <taxon>Vertebrata</taxon>
        <taxon>Euteleostomi</taxon>
        <taxon>Mammalia</taxon>
        <taxon>Eutheria</taxon>
        <taxon>Laurasiatheria</taxon>
        <taxon>Chiroptera</taxon>
        <taxon>Yangochiroptera</taxon>
        <taxon>Vespertilionidae</taxon>
        <taxon>Cnephaeus</taxon>
    </lineage>
</organism>
<protein>
    <recommendedName>
        <fullName evidence="4">DNA helicase</fullName>
    </recommendedName>
</protein>
<evidence type="ECO:0000313" key="3">
    <source>
        <dbReference type="Proteomes" id="UP001177744"/>
    </source>
</evidence>
<feature type="compositionally biased region" description="Basic residues" evidence="1">
    <location>
        <begin position="1"/>
        <end position="10"/>
    </location>
</feature>
<evidence type="ECO:0000256" key="1">
    <source>
        <dbReference type="SAM" id="MobiDB-lite"/>
    </source>
</evidence>
<dbReference type="EMBL" id="JAULJE010000004">
    <property type="protein sequence ID" value="KAK1343799.1"/>
    <property type="molecule type" value="Genomic_DNA"/>
</dbReference>
<evidence type="ECO:0000313" key="2">
    <source>
        <dbReference type="EMBL" id="KAK1343799.1"/>
    </source>
</evidence>
<name>A0AA40LU83_CNENI</name>
<dbReference type="PANTHER" id="PTHR10492:SF57">
    <property type="entry name" value="ATP-DEPENDENT DNA HELICASE"/>
    <property type="match status" value="1"/>
</dbReference>
<gene>
    <name evidence="2" type="ORF">QTO34_014352</name>
</gene>
<dbReference type="AlphaFoldDB" id="A0AA40LU83"/>
<keyword evidence="3" id="KW-1185">Reference proteome</keyword>
<comment type="caution">
    <text evidence="2">The sequence shown here is derived from an EMBL/GenBank/DDBJ whole genome shotgun (WGS) entry which is preliminary data.</text>
</comment>
<reference evidence="2" key="1">
    <citation type="submission" date="2023-06" db="EMBL/GenBank/DDBJ databases">
        <title>Reference genome for the Northern bat (Eptesicus nilssonii), a most northern bat species.</title>
        <authorList>
            <person name="Laine V.N."/>
            <person name="Pulliainen A.T."/>
            <person name="Lilley T.M."/>
        </authorList>
    </citation>
    <scope>NUCLEOTIDE SEQUENCE</scope>
    <source>
        <strain evidence="2">BLF_Eptnil</strain>
        <tissue evidence="2">Kidney</tissue>
    </source>
</reference>
<evidence type="ECO:0008006" key="4">
    <source>
        <dbReference type="Google" id="ProtNLM"/>
    </source>
</evidence>
<proteinExistence type="predicted"/>
<dbReference type="PANTHER" id="PTHR10492">
    <property type="match status" value="1"/>
</dbReference>
<dbReference type="Proteomes" id="UP001177744">
    <property type="component" value="Unassembled WGS sequence"/>
</dbReference>
<sequence>MPPARSKPRWGTRQLAGGSALHRQLDPSRYHRPGRQHGTAPDATGWIQAKMGDQAGGGEQRPTLPVGSKPRRPGQPLPKPAMGRAEQESWQFRGHCSLWSPSFGIPAVETDNRMLSLKTNMRSEDSAYSEWLVKLGRCKLDSSFHLGMDIIEIPHEMIHNGSIIEATFGNSISIDNIKNISKCEIRPKNEHVQKLNEEILDILDGDFHTYLSDDSIDSTDDAEKENFPIEFLNSITP</sequence>
<feature type="region of interest" description="Disordered" evidence="1">
    <location>
        <begin position="1"/>
        <end position="87"/>
    </location>
</feature>
<accession>A0AA40LU83</accession>